<name>A0A022QKK1_ERYGU</name>
<organism evidence="2 3">
    <name type="scientific">Erythranthe guttata</name>
    <name type="common">Yellow monkey flower</name>
    <name type="synonym">Mimulus guttatus</name>
    <dbReference type="NCBI Taxonomy" id="4155"/>
    <lineage>
        <taxon>Eukaryota</taxon>
        <taxon>Viridiplantae</taxon>
        <taxon>Streptophyta</taxon>
        <taxon>Embryophyta</taxon>
        <taxon>Tracheophyta</taxon>
        <taxon>Spermatophyta</taxon>
        <taxon>Magnoliopsida</taxon>
        <taxon>eudicotyledons</taxon>
        <taxon>Gunneridae</taxon>
        <taxon>Pentapetalae</taxon>
        <taxon>asterids</taxon>
        <taxon>lamiids</taxon>
        <taxon>Lamiales</taxon>
        <taxon>Phrymaceae</taxon>
        <taxon>Erythranthe</taxon>
    </lineage>
</organism>
<keyword evidence="3" id="KW-1185">Reference proteome</keyword>
<protein>
    <submittedName>
        <fullName evidence="2">Uncharacterized protein</fullName>
    </submittedName>
</protein>
<dbReference type="STRING" id="4155.A0A022QKK1"/>
<proteinExistence type="predicted"/>
<evidence type="ECO:0000313" key="2">
    <source>
        <dbReference type="EMBL" id="EYU27803.1"/>
    </source>
</evidence>
<feature type="compositionally biased region" description="Polar residues" evidence="1">
    <location>
        <begin position="406"/>
        <end position="424"/>
    </location>
</feature>
<feature type="region of interest" description="Disordered" evidence="1">
    <location>
        <begin position="1"/>
        <end position="48"/>
    </location>
</feature>
<reference evidence="2 3" key="1">
    <citation type="journal article" date="2013" name="Proc. Natl. Acad. Sci. U.S.A.">
        <title>Fine-scale variation in meiotic recombination in Mimulus inferred from population shotgun sequencing.</title>
        <authorList>
            <person name="Hellsten U."/>
            <person name="Wright K.M."/>
            <person name="Jenkins J."/>
            <person name="Shu S."/>
            <person name="Yuan Y."/>
            <person name="Wessler S.R."/>
            <person name="Schmutz J."/>
            <person name="Willis J.H."/>
            <person name="Rokhsar D.S."/>
        </authorList>
    </citation>
    <scope>NUCLEOTIDE SEQUENCE [LARGE SCALE GENOMIC DNA]</scope>
    <source>
        <strain evidence="3">cv. DUN x IM62</strain>
    </source>
</reference>
<dbReference type="EMBL" id="KI631456">
    <property type="protein sequence ID" value="EYU27802.1"/>
    <property type="molecule type" value="Genomic_DNA"/>
</dbReference>
<evidence type="ECO:0000313" key="3">
    <source>
        <dbReference type="Proteomes" id="UP000030748"/>
    </source>
</evidence>
<evidence type="ECO:0000256" key="1">
    <source>
        <dbReference type="SAM" id="MobiDB-lite"/>
    </source>
</evidence>
<feature type="compositionally biased region" description="Polar residues" evidence="1">
    <location>
        <begin position="28"/>
        <end position="37"/>
    </location>
</feature>
<dbReference type="AlphaFoldDB" id="A0A022QKK1"/>
<dbReference type="eggNOG" id="KOG1347">
    <property type="taxonomic scope" value="Eukaryota"/>
</dbReference>
<accession>A0A022QKK1</accession>
<dbReference type="Proteomes" id="UP000030748">
    <property type="component" value="Unassembled WGS sequence"/>
</dbReference>
<dbReference type="InterPro" id="IPR045881">
    <property type="entry name" value="MNM1-like"/>
</dbReference>
<dbReference type="EMBL" id="KI631456">
    <property type="protein sequence ID" value="EYU27803.1"/>
    <property type="molecule type" value="Genomic_DNA"/>
</dbReference>
<gene>
    <name evidence="2" type="ORF">MIMGU_mgv1a006977mg</name>
</gene>
<feature type="region of interest" description="Disordered" evidence="1">
    <location>
        <begin position="339"/>
        <end position="365"/>
    </location>
</feature>
<feature type="region of interest" description="Disordered" evidence="1">
    <location>
        <begin position="405"/>
        <end position="424"/>
    </location>
</feature>
<feature type="compositionally biased region" description="Polar residues" evidence="1">
    <location>
        <begin position="339"/>
        <end position="350"/>
    </location>
</feature>
<dbReference type="PANTHER" id="PTHR34682">
    <property type="entry name" value="AT HOOK MOTIF-CONTAINING PROTEIN"/>
    <property type="match status" value="1"/>
</dbReference>
<sequence>MTDVSISLPAKRKRGRPRKDNHLYREGGTTSTNSPKHPTQEFDKKSQNAPVVDDTLVGSTVHGVIDGSFDAGYLISVRIGNNETAFRGVVFQPRKFVPITSANDVAPQAKMYQRREINNDINITGTFSPQPENPVFRPVLPPLSATTATTTTPSYPSSNNNINTHSNFLHNNKQQQPPFLHSTGNLRMVEEDDVMQAFEVSTSSKAMSKNIPESLFKGGNEMIDKDMPRCAFEIQRDEMVCPENYHQNLLTNHHHHHHQTQNPDKLFLTSDHLKLDLSNSSLHEKKPEQLQLLETNYLGLNGLKSPNLGYQQALVAGNPLLLPPAFIGEPALDFMLGKTTNKSPTNSRTNLEVESSGGAGVGAGAPYDLELATPQSNVNARTANANQTNSSAACINDMDFDLSDVVQPTESHGRQSYLSETEHR</sequence>
<dbReference type="PANTHER" id="PTHR34682:SF1">
    <property type="entry name" value="PROTEIN METABOLIC NETWORK MODULATOR 1"/>
    <property type="match status" value="1"/>
</dbReference>